<dbReference type="PROSITE" id="PS00630">
    <property type="entry name" value="IMP_2"/>
    <property type="match status" value="1"/>
</dbReference>
<dbReference type="PRINTS" id="PR00377">
    <property type="entry name" value="IMPHPHTASES"/>
</dbReference>
<keyword evidence="7 9" id="KW-0460">Magnesium</keyword>
<keyword evidence="6" id="KW-0804">Transcription</keyword>
<evidence type="ECO:0000256" key="9">
    <source>
        <dbReference type="PIRSR" id="PIRSR600760-2"/>
    </source>
</evidence>
<dbReference type="OrthoDB" id="9785695at2"/>
<evidence type="ECO:0000256" key="4">
    <source>
        <dbReference type="ARBA" id="ARBA00022723"/>
    </source>
</evidence>
<evidence type="ECO:0000256" key="5">
    <source>
        <dbReference type="ARBA" id="ARBA00022801"/>
    </source>
</evidence>
<dbReference type="Gene3D" id="3.30.540.10">
    <property type="entry name" value="Fructose-1,6-Bisphosphatase, subunit A, domain 1"/>
    <property type="match status" value="1"/>
</dbReference>
<comment type="catalytic activity">
    <reaction evidence="1 10">
        <text>a myo-inositol phosphate + H2O = myo-inositol + phosphate</text>
        <dbReference type="Rhea" id="RHEA:24056"/>
        <dbReference type="ChEBI" id="CHEBI:15377"/>
        <dbReference type="ChEBI" id="CHEBI:17268"/>
        <dbReference type="ChEBI" id="CHEBI:43474"/>
        <dbReference type="ChEBI" id="CHEBI:84139"/>
        <dbReference type="EC" id="3.1.3.25"/>
    </reaction>
</comment>
<dbReference type="GO" id="GO:0046872">
    <property type="term" value="F:metal ion binding"/>
    <property type="evidence" value="ECO:0007669"/>
    <property type="project" value="UniProtKB-KW"/>
</dbReference>
<dbReference type="RefSeq" id="WP_114833670.1">
    <property type="nucleotide sequence ID" value="NZ_LR699114.1"/>
</dbReference>
<evidence type="ECO:0000256" key="10">
    <source>
        <dbReference type="RuleBase" id="RU364068"/>
    </source>
</evidence>
<dbReference type="InterPro" id="IPR022337">
    <property type="entry name" value="Inositol_monophosphatase_SuhB"/>
</dbReference>
<dbReference type="GO" id="GO:0031564">
    <property type="term" value="P:transcription antitermination"/>
    <property type="evidence" value="ECO:0007669"/>
    <property type="project" value="UniProtKB-KW"/>
</dbReference>
<keyword evidence="4 9" id="KW-0479">Metal-binding</keyword>
<dbReference type="PROSITE" id="PS00629">
    <property type="entry name" value="IMP_1"/>
    <property type="match status" value="1"/>
</dbReference>
<comment type="cofactor">
    <cofactor evidence="2 9 10">
        <name>Mg(2+)</name>
        <dbReference type="ChEBI" id="CHEBI:18420"/>
    </cofactor>
</comment>
<evidence type="ECO:0000313" key="11">
    <source>
        <dbReference type="EMBL" id="RDI46898.1"/>
    </source>
</evidence>
<dbReference type="Proteomes" id="UP000254720">
    <property type="component" value="Unassembled WGS sequence"/>
</dbReference>
<dbReference type="AlphaFoldDB" id="A0A370GT75"/>
<dbReference type="PANTHER" id="PTHR20854">
    <property type="entry name" value="INOSITOL MONOPHOSPHATASE"/>
    <property type="match status" value="1"/>
</dbReference>
<dbReference type="SUPFAM" id="SSF56655">
    <property type="entry name" value="Carbohydrate phosphatase"/>
    <property type="match status" value="1"/>
</dbReference>
<dbReference type="InterPro" id="IPR020550">
    <property type="entry name" value="Inositol_monophosphatase_CS"/>
</dbReference>
<dbReference type="GO" id="GO:0007165">
    <property type="term" value="P:signal transduction"/>
    <property type="evidence" value="ECO:0007669"/>
    <property type="project" value="TreeGrafter"/>
</dbReference>
<dbReference type="GO" id="GO:0008934">
    <property type="term" value="F:inositol monophosphate 1-phosphatase activity"/>
    <property type="evidence" value="ECO:0007669"/>
    <property type="project" value="InterPro"/>
</dbReference>
<dbReference type="InterPro" id="IPR000760">
    <property type="entry name" value="Inositol_monophosphatase-like"/>
</dbReference>
<dbReference type="CDD" id="cd01639">
    <property type="entry name" value="IMPase"/>
    <property type="match status" value="1"/>
</dbReference>
<evidence type="ECO:0000256" key="2">
    <source>
        <dbReference type="ARBA" id="ARBA00001946"/>
    </source>
</evidence>
<dbReference type="EC" id="3.1.3.25" evidence="10"/>
<comment type="similarity">
    <text evidence="3 10">Belongs to the inositol monophosphatase superfamily.</text>
</comment>
<evidence type="ECO:0000256" key="7">
    <source>
        <dbReference type="ARBA" id="ARBA00022842"/>
    </source>
</evidence>
<keyword evidence="6" id="KW-0889">Transcription antitermination</keyword>
<protein>
    <recommendedName>
        <fullName evidence="10">Inositol-1-monophosphatase</fullName>
        <ecNumber evidence="10">3.1.3.25</ecNumber>
    </recommendedName>
</protein>
<comment type="function">
    <text evidence="8">Part of the processive rRNA transcription and antitermination complex (rrnTAC). The complex forms an RNA-chaperone ring around the RNA exit tunnel of RNA polymerase (RNAP). It supports rapid transcription and antitermination of rRNA operons, cotranscriptional rRNA folding, and annealing of distal rRNA regions to allow correct ribosome biogenesis. This subunit may play a central role in organizing the structure.</text>
</comment>
<dbReference type="GO" id="GO:0046854">
    <property type="term" value="P:phosphatidylinositol phosphate biosynthetic process"/>
    <property type="evidence" value="ECO:0007669"/>
    <property type="project" value="InterPro"/>
</dbReference>
<dbReference type="GO" id="GO:0006020">
    <property type="term" value="P:inositol metabolic process"/>
    <property type="evidence" value="ECO:0007669"/>
    <property type="project" value="TreeGrafter"/>
</dbReference>
<proteinExistence type="inferred from homology"/>
<keyword evidence="12" id="KW-1185">Reference proteome</keyword>
<accession>A0A370GT75</accession>
<dbReference type="EMBL" id="QQAX01000004">
    <property type="protein sequence ID" value="RDI46898.1"/>
    <property type="molecule type" value="Genomic_DNA"/>
</dbReference>
<feature type="binding site" evidence="9">
    <location>
        <position position="68"/>
    </location>
    <ligand>
        <name>Mg(2+)</name>
        <dbReference type="ChEBI" id="CHEBI:18420"/>
        <label>1</label>
        <note>catalytic</note>
    </ligand>
</feature>
<gene>
    <name evidence="11" type="ORF">C8D86_10420</name>
</gene>
<dbReference type="InterPro" id="IPR020583">
    <property type="entry name" value="Inositol_monoP_metal-BS"/>
</dbReference>
<name>A0A370GT75_9COXI</name>
<dbReference type="PRINTS" id="PR01959">
    <property type="entry name" value="SBIMPHPHTASE"/>
</dbReference>
<comment type="caution">
    <text evidence="11">The sequence shown here is derived from an EMBL/GenBank/DDBJ whole genome shotgun (WGS) entry which is preliminary data.</text>
</comment>
<feature type="binding site" evidence="9">
    <location>
        <position position="86"/>
    </location>
    <ligand>
        <name>Mg(2+)</name>
        <dbReference type="ChEBI" id="CHEBI:18420"/>
        <label>1</label>
        <note>catalytic</note>
    </ligand>
</feature>
<reference evidence="11 12" key="1">
    <citation type="submission" date="2018-07" db="EMBL/GenBank/DDBJ databases">
        <title>Genomic Encyclopedia of Type Strains, Phase IV (KMG-IV): sequencing the most valuable type-strain genomes for metagenomic binning, comparative biology and taxonomic classification.</title>
        <authorList>
            <person name="Goeker M."/>
        </authorList>
    </citation>
    <scope>NUCLEOTIDE SEQUENCE [LARGE SCALE GENOMIC DNA]</scope>
    <source>
        <strain evidence="11 12">DSM 16500</strain>
    </source>
</reference>
<evidence type="ECO:0000256" key="1">
    <source>
        <dbReference type="ARBA" id="ARBA00001033"/>
    </source>
</evidence>
<dbReference type="FunFam" id="3.30.540.10:FF:000003">
    <property type="entry name" value="Inositol-1-monophosphatase"/>
    <property type="match status" value="1"/>
</dbReference>
<feature type="binding site" evidence="9">
    <location>
        <position position="85"/>
    </location>
    <ligand>
        <name>Mg(2+)</name>
        <dbReference type="ChEBI" id="CHEBI:18420"/>
        <label>1</label>
        <note>catalytic</note>
    </ligand>
</feature>
<dbReference type="Pfam" id="PF00459">
    <property type="entry name" value="Inositol_P"/>
    <property type="match status" value="1"/>
</dbReference>
<feature type="binding site" evidence="9">
    <location>
        <position position="212"/>
    </location>
    <ligand>
        <name>Mg(2+)</name>
        <dbReference type="ChEBI" id="CHEBI:18420"/>
        <label>1</label>
        <note>catalytic</note>
    </ligand>
</feature>
<dbReference type="Gene3D" id="3.40.190.80">
    <property type="match status" value="1"/>
</dbReference>
<keyword evidence="5 10" id="KW-0378">Hydrolase</keyword>
<keyword evidence="6" id="KW-0805">Transcription regulation</keyword>
<feature type="binding site" evidence="9">
    <location>
        <position position="83"/>
    </location>
    <ligand>
        <name>Mg(2+)</name>
        <dbReference type="ChEBI" id="CHEBI:18420"/>
        <label>1</label>
        <note>catalytic</note>
    </ligand>
</feature>
<dbReference type="InterPro" id="IPR033942">
    <property type="entry name" value="IMPase"/>
</dbReference>
<sequence length="263" mass="29203">MRDPIINIAIEAARAAGNTIVRAIPRLNIIKVAEKQPNDYVTEIDQRVEQEIITIIKKAYPSHGILGEESGEQKGDDYQWIIDPLDGTRNFIHGFPHFAVSIAVTHKNKIEHGVIYDPIRQELFTATRGKGAQLNERRIRVSTRKRLSESLLGTGFAYRHQNIDNPVPGNILQQLLPACGDIRRAGAATLDLAYVACGRLDGFWEFGLHLWDIAAGLLLVKEAGGMVCDPHGGEDYLKTGNIVTANPAIMRQLLKMIRPQLEA</sequence>
<evidence type="ECO:0000256" key="8">
    <source>
        <dbReference type="ARBA" id="ARBA00058693"/>
    </source>
</evidence>
<evidence type="ECO:0000256" key="3">
    <source>
        <dbReference type="ARBA" id="ARBA00009759"/>
    </source>
</evidence>
<evidence type="ECO:0000256" key="6">
    <source>
        <dbReference type="ARBA" id="ARBA00022814"/>
    </source>
</evidence>
<dbReference type="PANTHER" id="PTHR20854:SF4">
    <property type="entry name" value="INOSITOL-1-MONOPHOSPHATASE-RELATED"/>
    <property type="match status" value="1"/>
</dbReference>
<evidence type="ECO:0000313" key="12">
    <source>
        <dbReference type="Proteomes" id="UP000254720"/>
    </source>
</evidence>
<dbReference type="FunFam" id="3.40.190.80:FF:000002">
    <property type="entry name" value="Inositol-1-monophosphatase"/>
    <property type="match status" value="1"/>
</dbReference>
<organism evidence="11 12">
    <name type="scientific">Aquicella lusitana</name>
    <dbReference type="NCBI Taxonomy" id="254246"/>
    <lineage>
        <taxon>Bacteria</taxon>
        <taxon>Pseudomonadati</taxon>
        <taxon>Pseudomonadota</taxon>
        <taxon>Gammaproteobacteria</taxon>
        <taxon>Legionellales</taxon>
        <taxon>Coxiellaceae</taxon>
        <taxon>Aquicella</taxon>
    </lineage>
</organism>